<proteinExistence type="predicted"/>
<accession>A0ABQ8G9R3</accession>
<comment type="caution">
    <text evidence="2">The sequence shown here is derived from an EMBL/GenBank/DDBJ whole genome shotgun (WGS) entry which is preliminary data.</text>
</comment>
<keyword evidence="3" id="KW-1185">Reference proteome</keyword>
<evidence type="ECO:0000313" key="3">
    <source>
        <dbReference type="Proteomes" id="UP000774617"/>
    </source>
</evidence>
<dbReference type="EMBL" id="JAGTJR010000014">
    <property type="protein sequence ID" value="KAH7049275.1"/>
    <property type="molecule type" value="Genomic_DNA"/>
</dbReference>
<gene>
    <name evidence="2" type="ORF">B0J12DRAFT_785970</name>
</gene>
<protein>
    <recommendedName>
        <fullName evidence="4">Secreted protein</fullName>
    </recommendedName>
</protein>
<organism evidence="2 3">
    <name type="scientific">Macrophomina phaseolina</name>
    <dbReference type="NCBI Taxonomy" id="35725"/>
    <lineage>
        <taxon>Eukaryota</taxon>
        <taxon>Fungi</taxon>
        <taxon>Dikarya</taxon>
        <taxon>Ascomycota</taxon>
        <taxon>Pezizomycotina</taxon>
        <taxon>Dothideomycetes</taxon>
        <taxon>Dothideomycetes incertae sedis</taxon>
        <taxon>Botryosphaeriales</taxon>
        <taxon>Botryosphaeriaceae</taxon>
        <taxon>Macrophomina</taxon>
    </lineage>
</organism>
<dbReference type="Proteomes" id="UP000774617">
    <property type="component" value="Unassembled WGS sequence"/>
</dbReference>
<feature type="region of interest" description="Disordered" evidence="1">
    <location>
        <begin position="102"/>
        <end position="127"/>
    </location>
</feature>
<name>A0ABQ8G9R3_9PEZI</name>
<evidence type="ECO:0000256" key="1">
    <source>
        <dbReference type="SAM" id="MobiDB-lite"/>
    </source>
</evidence>
<evidence type="ECO:0000313" key="2">
    <source>
        <dbReference type="EMBL" id="KAH7049275.1"/>
    </source>
</evidence>
<evidence type="ECO:0008006" key="4">
    <source>
        <dbReference type="Google" id="ProtNLM"/>
    </source>
</evidence>
<reference evidence="2 3" key="1">
    <citation type="journal article" date="2021" name="Nat. Commun.">
        <title>Genetic determinants of endophytism in the Arabidopsis root mycobiome.</title>
        <authorList>
            <person name="Mesny F."/>
            <person name="Miyauchi S."/>
            <person name="Thiergart T."/>
            <person name="Pickel B."/>
            <person name="Atanasova L."/>
            <person name="Karlsson M."/>
            <person name="Huettel B."/>
            <person name="Barry K.W."/>
            <person name="Haridas S."/>
            <person name="Chen C."/>
            <person name="Bauer D."/>
            <person name="Andreopoulos W."/>
            <person name="Pangilinan J."/>
            <person name="LaButti K."/>
            <person name="Riley R."/>
            <person name="Lipzen A."/>
            <person name="Clum A."/>
            <person name="Drula E."/>
            <person name="Henrissat B."/>
            <person name="Kohler A."/>
            <person name="Grigoriev I.V."/>
            <person name="Martin F.M."/>
            <person name="Hacquard S."/>
        </authorList>
    </citation>
    <scope>NUCLEOTIDE SEQUENCE [LARGE SCALE GENOMIC DNA]</scope>
    <source>
        <strain evidence="2 3">MPI-SDFR-AT-0080</strain>
    </source>
</reference>
<sequence>MPRALVLLIAFLPGPLPLPAPPEILLLDFHSPERFRASLRSSLFVLLLQHSAALSPCLALRPVSCSTVSVSFQVKFQLTKVLIAARNDIAQPCCGPACALRGRRRPSPSPRRSPLPRSRGPCECRGPRPARGHRHFLRPEYRLRLRPEQFLHRHKRPHFHQHRTYCHANH</sequence>